<dbReference type="PANTHER" id="PTHR32387:SF0">
    <property type="entry name" value="PROTEIN NO VEIN"/>
    <property type="match status" value="1"/>
</dbReference>
<feature type="compositionally biased region" description="Basic and acidic residues" evidence="1">
    <location>
        <begin position="1196"/>
        <end position="1206"/>
    </location>
</feature>
<organism evidence="2 3">
    <name type="scientific">Clohesyomyces aquaticus</name>
    <dbReference type="NCBI Taxonomy" id="1231657"/>
    <lineage>
        <taxon>Eukaryota</taxon>
        <taxon>Fungi</taxon>
        <taxon>Dikarya</taxon>
        <taxon>Ascomycota</taxon>
        <taxon>Pezizomycotina</taxon>
        <taxon>Dothideomycetes</taxon>
        <taxon>Pleosporomycetidae</taxon>
        <taxon>Pleosporales</taxon>
        <taxon>Lindgomycetaceae</taxon>
        <taxon>Clohesyomyces</taxon>
    </lineage>
</organism>
<evidence type="ECO:0000313" key="2">
    <source>
        <dbReference type="EMBL" id="ORY16274.1"/>
    </source>
</evidence>
<evidence type="ECO:0008006" key="4">
    <source>
        <dbReference type="Google" id="ProtNLM"/>
    </source>
</evidence>
<name>A0A1Y2A1E5_9PLEO</name>
<feature type="region of interest" description="Disordered" evidence="1">
    <location>
        <begin position="1173"/>
        <end position="1242"/>
    </location>
</feature>
<feature type="compositionally biased region" description="Basic and acidic residues" evidence="1">
    <location>
        <begin position="1221"/>
        <end position="1230"/>
    </location>
</feature>
<sequence>MTLIEGSLAAREHIAQIRASKGLPRDGTDGAADLGPNVADLEESLKYLSDDIYTSCTHFLLEIIQNADDNLYDSAEPTLDLTLSGSFFRIDCNERGFTPANVNAICRVRTSTKRQADSGMQFIGEKGVGFKSVFQAATTVWISSRHYSFKFDKTRRLGMIAPIWEDLPLALKSGTTTFLLKLDENYNVATLRRDLEDLDPRLLVFLRKLRRINITVVNDNGQNITKTLTRRDTQGSIVRLCENAECSDYIVLSHATTNLPYVESRAGIESSTILLAFPIGSTGQPLIKNQKVYSFLPIRDFGLRFLVHADFLLTTSREDIDASSDWNRKLRAGCADAFLGAIEALNESDLRYTWLQYLPSKSPRGNFFDDFSDMLFERLYSAKVLLSSTGILLAPSESCYAPPEYQDGHGSPLIVMPDGGTGHHVHLSPQYQFDDSEHLRALGVHYLTDTLFLDDLKTFLETHPDHFRQSEPTWQARLAEILITLAIPEHVKLMRSLELIPLSDGTWMRAEDGEFFSSSVGDNWTVPDGLGLSIVEEHAATDSARSLLFKMLGVIQLDTQQIWRQIIQEHKKDIPSDGMILRATLISQLGFLFLSGWRNGRSELSWFWLETATGSYERAHRLYRHSDEPYSASHFFGERHPSWFAHPDLISAFPDMSQTWIAWLGDNLEVETKPRMVSAADDTRFNIHPDMNDMIKHADYRDVLLYLRENWANISKWVLPQDEDDTFSNVEYSRRQLRERIGRMEVKCLGGKVIELRRAALPISGILPDDPLIQSVVDVPECDDPRWKLLRHFGAGQDRSVRSYLCLLEDLSGTNPSLSEVTHILEQIERFSSEDETQVRNMFRSKKVVFIPAVQGNEPRWVKSTECVWDGPAFLRETAVLKETYSSREKLFREVLGLQNANTAELILEVKGLKDDDRLDHFRDIFLSLNSCLVKSGGSPKVLSLKLLRVFPIRLPNSLKEFDYLGSGEEDKITWFIPDRAHLEAAFATKARLLAFGVDDIARMDKVFAAVGIAPDRLLTTVAKSFASTSAHHFLEDEFSRTLRGKATFILRLISPDDLSHNPNWSKLLSTLRVFTCETVTQEWSLQCSDVKVSGVPSPGHVALVEDKDDIRVIFSQGTFRNLISRRELTDRLCEFFKIPGSRASYLLDILSEDDHAQLRELLERYGVPQLRPEIEESLNPNKQRSSSPSSIASDKTLRLADKNDAVGKNQQLPQRHGKSPRGERFDRQPRKSSAFIKTGTSGSGHSRLLIVEGELSENADHVHITRHAGSSACNTGVKNTNDSIQERGAKKFENILRKVLNPEPEEMATAASSTTISGAPPSFIFQDTLGRFTDWLIQRGYPIPATWQPPPCYHVLVKTTSGNLYSEFELGNSELEMASPA</sequence>
<gene>
    <name evidence="2" type="ORF">BCR34DRAFT_120049</name>
</gene>
<protein>
    <recommendedName>
        <fullName evidence="4">Histidine kinase-like ATPase</fullName>
    </recommendedName>
</protein>
<accession>A0A1Y2A1E5</accession>
<dbReference type="InterPro" id="IPR052957">
    <property type="entry name" value="Auxin_embryo_med"/>
</dbReference>
<keyword evidence="3" id="KW-1185">Reference proteome</keyword>
<dbReference type="STRING" id="1231657.A0A1Y2A1E5"/>
<dbReference type="NCBIfam" id="NF047352">
    <property type="entry name" value="P_loop_sacsin"/>
    <property type="match status" value="1"/>
</dbReference>
<evidence type="ECO:0000256" key="1">
    <source>
        <dbReference type="SAM" id="MobiDB-lite"/>
    </source>
</evidence>
<evidence type="ECO:0000313" key="3">
    <source>
        <dbReference type="Proteomes" id="UP000193144"/>
    </source>
</evidence>
<dbReference type="EMBL" id="MCFA01000019">
    <property type="protein sequence ID" value="ORY16274.1"/>
    <property type="molecule type" value="Genomic_DNA"/>
</dbReference>
<dbReference type="OrthoDB" id="1262810at2759"/>
<dbReference type="PANTHER" id="PTHR32387">
    <property type="entry name" value="WU:FJ29H11"/>
    <property type="match status" value="1"/>
</dbReference>
<dbReference type="Proteomes" id="UP000193144">
    <property type="component" value="Unassembled WGS sequence"/>
</dbReference>
<dbReference type="InterPro" id="IPR036890">
    <property type="entry name" value="HATPase_C_sf"/>
</dbReference>
<reference evidence="2 3" key="1">
    <citation type="submission" date="2016-07" db="EMBL/GenBank/DDBJ databases">
        <title>Pervasive Adenine N6-methylation of Active Genes in Fungi.</title>
        <authorList>
            <consortium name="DOE Joint Genome Institute"/>
            <person name="Mondo S.J."/>
            <person name="Dannebaum R.O."/>
            <person name="Kuo R.C."/>
            <person name="Labutti K."/>
            <person name="Haridas S."/>
            <person name="Kuo A."/>
            <person name="Salamov A."/>
            <person name="Ahrendt S.R."/>
            <person name="Lipzen A."/>
            <person name="Sullivan W."/>
            <person name="Andreopoulos W.B."/>
            <person name="Clum A."/>
            <person name="Lindquist E."/>
            <person name="Daum C."/>
            <person name="Ramamoorthy G.K."/>
            <person name="Gryganskyi A."/>
            <person name="Culley D."/>
            <person name="Magnuson J.K."/>
            <person name="James T.Y."/>
            <person name="O'Malley M.A."/>
            <person name="Stajich J.E."/>
            <person name="Spatafora J.W."/>
            <person name="Visel A."/>
            <person name="Grigoriev I.V."/>
        </authorList>
    </citation>
    <scope>NUCLEOTIDE SEQUENCE [LARGE SCALE GENOMIC DNA]</scope>
    <source>
        <strain evidence="2 3">CBS 115471</strain>
    </source>
</reference>
<dbReference type="Gene3D" id="3.30.565.10">
    <property type="entry name" value="Histidine kinase-like ATPase, C-terminal domain"/>
    <property type="match status" value="1"/>
</dbReference>
<dbReference type="SUPFAM" id="SSF55874">
    <property type="entry name" value="ATPase domain of HSP90 chaperone/DNA topoisomerase II/histidine kinase"/>
    <property type="match status" value="1"/>
</dbReference>
<comment type="caution">
    <text evidence="2">The sequence shown here is derived from an EMBL/GenBank/DDBJ whole genome shotgun (WGS) entry which is preliminary data.</text>
</comment>
<proteinExistence type="predicted"/>
<feature type="compositionally biased region" description="Polar residues" evidence="1">
    <location>
        <begin position="1179"/>
        <end position="1194"/>
    </location>
</feature>